<comment type="similarity">
    <text evidence="3">Belongs to the tubulin family.</text>
</comment>
<comment type="catalytic activity">
    <reaction evidence="10">
        <text>GTP + H2O = GDP + phosphate + H(+)</text>
        <dbReference type="Rhea" id="RHEA:19669"/>
        <dbReference type="ChEBI" id="CHEBI:15377"/>
        <dbReference type="ChEBI" id="CHEBI:15378"/>
        <dbReference type="ChEBI" id="CHEBI:37565"/>
        <dbReference type="ChEBI" id="CHEBI:43474"/>
        <dbReference type="ChEBI" id="CHEBI:58189"/>
    </reaction>
    <physiologicalReaction direction="left-to-right" evidence="10">
        <dbReference type="Rhea" id="RHEA:19670"/>
    </physiologicalReaction>
</comment>
<evidence type="ECO:0000256" key="8">
    <source>
        <dbReference type="ARBA" id="ARBA00023134"/>
    </source>
</evidence>
<keyword evidence="4" id="KW-0963">Cytoplasm</keyword>
<keyword evidence="6" id="KW-0547">Nucleotide-binding</keyword>
<dbReference type="InterPro" id="IPR008280">
    <property type="entry name" value="Tub_FtsZ_C"/>
</dbReference>
<evidence type="ECO:0000313" key="14">
    <source>
        <dbReference type="EMBL" id="CAG5086235.1"/>
    </source>
</evidence>
<evidence type="ECO:0000256" key="11">
    <source>
        <dbReference type="SAM" id="Coils"/>
    </source>
</evidence>
<dbReference type="PRINTS" id="PR01162">
    <property type="entry name" value="ALPHATUBULIN"/>
</dbReference>
<dbReference type="InterPro" id="IPR002452">
    <property type="entry name" value="Alpha_tubulin"/>
</dbReference>
<keyword evidence="11" id="KW-0175">Coiled coil</keyword>
<evidence type="ECO:0000256" key="9">
    <source>
        <dbReference type="ARBA" id="ARBA00023212"/>
    </source>
</evidence>
<dbReference type="InterPro" id="IPR023123">
    <property type="entry name" value="Tubulin_C"/>
</dbReference>
<evidence type="ECO:0000256" key="4">
    <source>
        <dbReference type="ARBA" id="ARBA00022490"/>
    </source>
</evidence>
<feature type="domain" description="Tubulin/FtsZ GTPase" evidence="13">
    <location>
        <begin position="1"/>
        <end position="180"/>
    </location>
</feature>
<evidence type="ECO:0000256" key="7">
    <source>
        <dbReference type="ARBA" id="ARBA00022801"/>
    </source>
</evidence>
<dbReference type="Proteomes" id="UP001158576">
    <property type="component" value="Chromosome PAR"/>
</dbReference>
<dbReference type="Gene3D" id="3.40.50.1440">
    <property type="entry name" value="Tubulin/FtsZ, GTPase domain"/>
    <property type="match status" value="1"/>
</dbReference>
<name>A0ABN7RXK9_OIKDI</name>
<feature type="compositionally biased region" description="Polar residues" evidence="12">
    <location>
        <begin position="375"/>
        <end position="400"/>
    </location>
</feature>
<comment type="subcellular location">
    <subcellularLocation>
        <location evidence="2">Cytoplasm</location>
        <location evidence="2">Cytoskeleton</location>
    </subcellularLocation>
</comment>
<keyword evidence="9" id="KW-0206">Cytoskeleton</keyword>
<evidence type="ECO:0000259" key="13">
    <source>
        <dbReference type="SMART" id="SM00864"/>
    </source>
</evidence>
<feature type="compositionally biased region" description="Basic residues" evidence="12">
    <location>
        <begin position="732"/>
        <end position="745"/>
    </location>
</feature>
<dbReference type="EMBL" id="OU015568">
    <property type="protein sequence ID" value="CAG5086235.1"/>
    <property type="molecule type" value="Genomic_DNA"/>
</dbReference>
<dbReference type="InterPro" id="IPR036525">
    <property type="entry name" value="Tubulin/FtsZ_GTPase_sf"/>
</dbReference>
<dbReference type="SUPFAM" id="SSF52490">
    <property type="entry name" value="Tubulin nucleotide-binding domain-like"/>
    <property type="match status" value="1"/>
</dbReference>
<evidence type="ECO:0000256" key="10">
    <source>
        <dbReference type="ARBA" id="ARBA00049117"/>
    </source>
</evidence>
<proteinExistence type="inferred from homology"/>
<feature type="region of interest" description="Disordered" evidence="12">
    <location>
        <begin position="715"/>
        <end position="745"/>
    </location>
</feature>
<evidence type="ECO:0000256" key="1">
    <source>
        <dbReference type="ARBA" id="ARBA00001946"/>
    </source>
</evidence>
<accession>A0ABN7RXK9</accession>
<evidence type="ECO:0000256" key="5">
    <source>
        <dbReference type="ARBA" id="ARBA00022701"/>
    </source>
</evidence>
<feature type="region of interest" description="Disordered" evidence="12">
    <location>
        <begin position="374"/>
        <end position="400"/>
    </location>
</feature>
<organism evidence="14 15">
    <name type="scientific">Oikopleura dioica</name>
    <name type="common">Tunicate</name>
    <dbReference type="NCBI Taxonomy" id="34765"/>
    <lineage>
        <taxon>Eukaryota</taxon>
        <taxon>Metazoa</taxon>
        <taxon>Chordata</taxon>
        <taxon>Tunicata</taxon>
        <taxon>Appendicularia</taxon>
        <taxon>Copelata</taxon>
        <taxon>Oikopleuridae</taxon>
        <taxon>Oikopleura</taxon>
    </lineage>
</organism>
<dbReference type="InterPro" id="IPR000217">
    <property type="entry name" value="Tubulin"/>
</dbReference>
<reference evidence="14 15" key="1">
    <citation type="submission" date="2021-04" db="EMBL/GenBank/DDBJ databases">
        <authorList>
            <person name="Bliznina A."/>
        </authorList>
    </citation>
    <scope>NUCLEOTIDE SEQUENCE [LARGE SCALE GENOMIC DNA]</scope>
</reference>
<keyword evidence="5" id="KW-0493">Microtubule</keyword>
<dbReference type="PROSITE" id="PS00227">
    <property type="entry name" value="TUBULIN"/>
    <property type="match status" value="1"/>
</dbReference>
<dbReference type="SUPFAM" id="SSF55307">
    <property type="entry name" value="Tubulin C-terminal domain-like"/>
    <property type="match status" value="1"/>
</dbReference>
<evidence type="ECO:0000256" key="2">
    <source>
        <dbReference type="ARBA" id="ARBA00004245"/>
    </source>
</evidence>
<comment type="cofactor">
    <cofactor evidence="1">
        <name>Mg(2+)</name>
        <dbReference type="ChEBI" id="CHEBI:18420"/>
    </cofactor>
</comment>
<sequence length="1104" mass="127109">MADLEPNVVDAVKNSIYGSLYNQRLMINGKEDSASNYGRGHYTIGREIIEPLVKNVESAKEQCDALQGIIVYHSHGGGTGSGLTALLLEYIKETKVPIMEVPVFISPKFASSVVEPYNALLYAGRQYGRNLSSCSIMFDNQALYKICQNYLDVEIPSFYNTNRLIAQVISSITASTRFTDPSIANFSNVINSLVPQPRINYLSYSCAPLISPESQNTAENNSIHEMSRFCFKSENQFISISNQKSEGPFLSTSLLYRGNVRSESISKTIQKLKKEFNFCQNRTQSANWNPARIQSQPPPLPRTYDLQSSDPSVCSVTNRLDIVEVFKMVNRKFDLMYAKRAFVHWFVGEGMEEGEFSIARESLARLENEYASLASPEQTIQQPPQSVKNTSKLDPNSIQPDFSPNEFHDDEIILAGHLFQSTPLIPFKTWESGLHIRRDLLEFLNDVYQRKEFEVKLNRFDHELKSAHNCEFDEIKRSEEHLYSDIFQAFKDLEDTSENVQRLKLARLASQLDLGYMTGEIKYKLLRDAEHLFSDELSKYKARIEKILKNRLALAKIWVYRWQQRKSDWNTAKEKIESDLDSIATEIKIPQNRKKEMLNSVLGEILQIRDEFNNLLDDALDDHENEIVVDFKKAKREFIADLLARKNLKNIDLSEFLDILADFDLQSASKLLKDVANIEAQMANRICSVFQNYLSDLKMDRQKLRKLQDFVDESENRRNRDTKDSLDESLRRNTKSSKSSRPKAKKLNRSLLELTLSKEQKRELQERLEDESSTKKFAETSSNFIVSYHQEFENIVRDRSYSDRLVDYEEKWTACFIKTTEELKEIKNENNPRGSDQLFVQIFGEILVQERVNGLEKVLKYKEIYQTLIDLKGILFVTAFENRLKGVEPSDIVRLYESSKSEQARIEEHADIERERSFSKKDDSVTKRIDSLDDNVDHISFDGVLRDSALEQIKFEETFRIQNERQKISADLAAKNMKTKAAQEISVLQKICGVMRLSEANLTMVMTDMSSLNVEIIEDLAEQLSTSHRGADPKLMDAIEAMAKTYKTDKAKMYDYIQHGITSAMRENSKVRLRIPSNDFRASSVQNPILRPRSSGGRRISPEF</sequence>
<keyword evidence="7" id="KW-0378">Hydrolase</keyword>
<dbReference type="PRINTS" id="PR01161">
    <property type="entry name" value="TUBULIN"/>
</dbReference>
<keyword evidence="15" id="KW-1185">Reference proteome</keyword>
<dbReference type="InterPro" id="IPR017975">
    <property type="entry name" value="Tubulin_CS"/>
</dbReference>
<keyword evidence="8" id="KW-0342">GTP-binding</keyword>
<dbReference type="Gene3D" id="1.10.287.600">
    <property type="entry name" value="Helix hairpin bin"/>
    <property type="match status" value="1"/>
</dbReference>
<feature type="coiled-coil region" evidence="11">
    <location>
        <begin position="747"/>
        <end position="781"/>
    </location>
</feature>
<dbReference type="InterPro" id="IPR003008">
    <property type="entry name" value="Tubulin_FtsZ_GTPase"/>
</dbReference>
<protein>
    <submittedName>
        <fullName evidence="14">Oidioi.mRNA.OKI2018_I69.PAR.g11149.t1.cds</fullName>
    </submittedName>
</protein>
<dbReference type="PANTHER" id="PTHR11588">
    <property type="entry name" value="TUBULIN"/>
    <property type="match status" value="1"/>
</dbReference>
<feature type="compositionally biased region" description="Basic and acidic residues" evidence="12">
    <location>
        <begin position="715"/>
        <end position="731"/>
    </location>
</feature>
<evidence type="ECO:0000256" key="12">
    <source>
        <dbReference type="SAM" id="MobiDB-lite"/>
    </source>
</evidence>
<dbReference type="Pfam" id="PF00091">
    <property type="entry name" value="Tubulin"/>
    <property type="match status" value="1"/>
</dbReference>
<dbReference type="SMART" id="SM00864">
    <property type="entry name" value="Tubulin"/>
    <property type="match status" value="1"/>
</dbReference>
<dbReference type="Pfam" id="PF03953">
    <property type="entry name" value="Tubulin_C"/>
    <property type="match status" value="1"/>
</dbReference>
<evidence type="ECO:0000256" key="6">
    <source>
        <dbReference type="ARBA" id="ARBA00022741"/>
    </source>
</evidence>
<evidence type="ECO:0000256" key="3">
    <source>
        <dbReference type="ARBA" id="ARBA00009636"/>
    </source>
</evidence>
<dbReference type="InterPro" id="IPR018316">
    <property type="entry name" value="Tubulin/FtsZ_2-layer-sand-dom"/>
</dbReference>
<evidence type="ECO:0000313" key="15">
    <source>
        <dbReference type="Proteomes" id="UP001158576"/>
    </source>
</evidence>
<gene>
    <name evidence="14" type="ORF">OKIOD_LOCUS2707</name>
</gene>